<keyword evidence="3 5" id="KW-0238">DNA-binding</keyword>
<evidence type="ECO:0000259" key="6">
    <source>
        <dbReference type="PROSITE" id="PS50977"/>
    </source>
</evidence>
<dbReference type="InterPro" id="IPR001647">
    <property type="entry name" value="HTH_TetR"/>
</dbReference>
<dbReference type="PANTHER" id="PTHR30055:SF151">
    <property type="entry name" value="TRANSCRIPTIONAL REGULATORY PROTEIN"/>
    <property type="match status" value="1"/>
</dbReference>
<evidence type="ECO:0000256" key="3">
    <source>
        <dbReference type="ARBA" id="ARBA00023125"/>
    </source>
</evidence>
<gene>
    <name evidence="7" type="ORF">ACFOZ4_18615</name>
</gene>
<dbReference type="Proteomes" id="UP001595816">
    <property type="component" value="Unassembled WGS sequence"/>
</dbReference>
<dbReference type="SUPFAM" id="SSF48498">
    <property type="entry name" value="Tetracyclin repressor-like, C-terminal domain"/>
    <property type="match status" value="1"/>
</dbReference>
<dbReference type="Gene3D" id="1.10.357.10">
    <property type="entry name" value="Tetracycline Repressor, domain 2"/>
    <property type="match status" value="1"/>
</dbReference>
<evidence type="ECO:0000313" key="7">
    <source>
        <dbReference type="EMBL" id="MFC4132626.1"/>
    </source>
</evidence>
<dbReference type="InterPro" id="IPR004111">
    <property type="entry name" value="Repressor_TetR_C"/>
</dbReference>
<comment type="caution">
    <text evidence="7">The sequence shown here is derived from an EMBL/GenBank/DDBJ whole genome shotgun (WGS) entry which is preliminary data.</text>
</comment>
<dbReference type="InterPro" id="IPR036271">
    <property type="entry name" value="Tet_transcr_reg_TetR-rel_C_sf"/>
</dbReference>
<dbReference type="InterPro" id="IPR009057">
    <property type="entry name" value="Homeodomain-like_sf"/>
</dbReference>
<dbReference type="InterPro" id="IPR050109">
    <property type="entry name" value="HTH-type_TetR-like_transc_reg"/>
</dbReference>
<dbReference type="InterPro" id="IPR023772">
    <property type="entry name" value="DNA-bd_HTH_TetR-type_CS"/>
</dbReference>
<dbReference type="PRINTS" id="PR00400">
    <property type="entry name" value="TETREPRESSOR"/>
</dbReference>
<dbReference type="PANTHER" id="PTHR30055">
    <property type="entry name" value="HTH-TYPE TRANSCRIPTIONAL REGULATOR RUTR"/>
    <property type="match status" value="1"/>
</dbReference>
<dbReference type="Pfam" id="PF02909">
    <property type="entry name" value="TetR_C_1"/>
    <property type="match status" value="1"/>
</dbReference>
<reference evidence="8" key="1">
    <citation type="journal article" date="2019" name="Int. J. Syst. Evol. Microbiol.">
        <title>The Global Catalogue of Microorganisms (GCM) 10K type strain sequencing project: providing services to taxonomists for standard genome sequencing and annotation.</title>
        <authorList>
            <consortium name="The Broad Institute Genomics Platform"/>
            <consortium name="The Broad Institute Genome Sequencing Center for Infectious Disease"/>
            <person name="Wu L."/>
            <person name="Ma J."/>
        </authorList>
    </citation>
    <scope>NUCLEOTIDE SEQUENCE [LARGE SCALE GENOMIC DNA]</scope>
    <source>
        <strain evidence="8">CGMCC 4.7289</strain>
    </source>
</reference>
<feature type="DNA-binding region" description="H-T-H motif" evidence="5">
    <location>
        <begin position="43"/>
        <end position="62"/>
    </location>
</feature>
<keyword evidence="8" id="KW-1185">Reference proteome</keyword>
<dbReference type="Pfam" id="PF00440">
    <property type="entry name" value="TetR_N"/>
    <property type="match status" value="1"/>
</dbReference>
<protein>
    <submittedName>
        <fullName evidence="7">TetR/AcrR family transcriptional regulator C-terminal domain-containing protein</fullName>
    </submittedName>
</protein>
<dbReference type="EMBL" id="JBHSAY010000009">
    <property type="protein sequence ID" value="MFC4132626.1"/>
    <property type="molecule type" value="Genomic_DNA"/>
</dbReference>
<keyword evidence="2" id="KW-0805">Transcription regulation</keyword>
<dbReference type="PROSITE" id="PS01081">
    <property type="entry name" value="HTH_TETR_1"/>
    <property type="match status" value="1"/>
</dbReference>
<keyword evidence="4" id="KW-0804">Transcription</keyword>
<organism evidence="7 8">
    <name type="scientific">Hamadaea flava</name>
    <dbReference type="NCBI Taxonomy" id="1742688"/>
    <lineage>
        <taxon>Bacteria</taxon>
        <taxon>Bacillati</taxon>
        <taxon>Actinomycetota</taxon>
        <taxon>Actinomycetes</taxon>
        <taxon>Micromonosporales</taxon>
        <taxon>Micromonosporaceae</taxon>
        <taxon>Hamadaea</taxon>
    </lineage>
</organism>
<dbReference type="Gene3D" id="1.10.10.60">
    <property type="entry name" value="Homeodomain-like"/>
    <property type="match status" value="1"/>
</dbReference>
<evidence type="ECO:0000256" key="5">
    <source>
        <dbReference type="PROSITE-ProRule" id="PRU00335"/>
    </source>
</evidence>
<evidence type="ECO:0000256" key="1">
    <source>
        <dbReference type="ARBA" id="ARBA00022491"/>
    </source>
</evidence>
<proteinExistence type="predicted"/>
<evidence type="ECO:0000313" key="8">
    <source>
        <dbReference type="Proteomes" id="UP001595816"/>
    </source>
</evidence>
<evidence type="ECO:0000256" key="2">
    <source>
        <dbReference type="ARBA" id="ARBA00023015"/>
    </source>
</evidence>
<evidence type="ECO:0000256" key="4">
    <source>
        <dbReference type="ARBA" id="ARBA00023163"/>
    </source>
</evidence>
<dbReference type="RefSeq" id="WP_253752897.1">
    <property type="nucleotide sequence ID" value="NZ_JAMZDZ010000001.1"/>
</dbReference>
<sequence length="239" mass="26712">MQTPVTSVWTREKRPAKSSNLDRAQIVRETLALLDEEGLDALSMRRLAARLGSGATSVYWHVANKDELLELVLDEVYGEFTVPVGDDLRWRDVVQRYAYSMWDTLIRHPWAVPLIGTRPAIGPNALRSMSRVTSTLTGAGFVRSNIDFAWAAVFSYVLGTVTSEVAYRAMVAKSGGDPQALQLKMRPLLVEAAADHPELIDRYDSYEDEDPAVARALSFDFGLISLLDGLTLRLERQER</sequence>
<name>A0ABV8LNQ4_9ACTN</name>
<accession>A0ABV8LNQ4</accession>
<feature type="domain" description="HTH tetR-type" evidence="6">
    <location>
        <begin position="20"/>
        <end position="80"/>
    </location>
</feature>
<dbReference type="PROSITE" id="PS50977">
    <property type="entry name" value="HTH_TETR_2"/>
    <property type="match status" value="1"/>
</dbReference>
<dbReference type="SUPFAM" id="SSF46689">
    <property type="entry name" value="Homeodomain-like"/>
    <property type="match status" value="1"/>
</dbReference>
<dbReference type="InterPro" id="IPR003012">
    <property type="entry name" value="Tet_transcr_reg_TetR"/>
</dbReference>
<keyword evidence="1" id="KW-0678">Repressor</keyword>